<name>A0A4R3M0J0_9HYPH</name>
<reference evidence="6 7" key="1">
    <citation type="submission" date="2019-03" db="EMBL/GenBank/DDBJ databases">
        <title>Genomic Encyclopedia of Type Strains, Phase IV (KMG-IV): sequencing the most valuable type-strain genomes for metagenomic binning, comparative biology and taxonomic classification.</title>
        <authorList>
            <person name="Goeker M."/>
        </authorList>
    </citation>
    <scope>NUCLEOTIDE SEQUENCE [LARGE SCALE GENOMIC DNA]</scope>
    <source>
        <strain evidence="6 7">DSM 9035</strain>
    </source>
</reference>
<evidence type="ECO:0000256" key="2">
    <source>
        <dbReference type="ARBA" id="ARBA00022448"/>
    </source>
</evidence>
<feature type="domain" description="ABC transporter" evidence="5">
    <location>
        <begin position="4"/>
        <end position="235"/>
    </location>
</feature>
<keyword evidence="7" id="KW-1185">Reference proteome</keyword>
<dbReference type="EMBL" id="SMAI01000003">
    <property type="protein sequence ID" value="TCT06096.1"/>
    <property type="molecule type" value="Genomic_DNA"/>
</dbReference>
<protein>
    <submittedName>
        <fullName evidence="6">NitT/TauT family transport system ATP-binding protein</fullName>
    </submittedName>
</protein>
<dbReference type="InterPro" id="IPR050166">
    <property type="entry name" value="ABC_transporter_ATP-bind"/>
</dbReference>
<gene>
    <name evidence="6" type="ORF">EDC64_103200</name>
</gene>
<dbReference type="InterPro" id="IPR003593">
    <property type="entry name" value="AAA+_ATPase"/>
</dbReference>
<comment type="similarity">
    <text evidence="1">Belongs to the ABC transporter superfamily.</text>
</comment>
<dbReference type="CDD" id="cd03293">
    <property type="entry name" value="ABC_NrtD_SsuB_transporters"/>
    <property type="match status" value="1"/>
</dbReference>
<dbReference type="InterPro" id="IPR017871">
    <property type="entry name" value="ABC_transporter-like_CS"/>
</dbReference>
<dbReference type="PANTHER" id="PTHR42788">
    <property type="entry name" value="TAURINE IMPORT ATP-BINDING PROTEIN-RELATED"/>
    <property type="match status" value="1"/>
</dbReference>
<keyword evidence="3" id="KW-0547">Nucleotide-binding</keyword>
<dbReference type="AlphaFoldDB" id="A0A4R3M0J0"/>
<dbReference type="GO" id="GO:0016887">
    <property type="term" value="F:ATP hydrolysis activity"/>
    <property type="evidence" value="ECO:0007669"/>
    <property type="project" value="InterPro"/>
</dbReference>
<dbReference type="PROSITE" id="PS00211">
    <property type="entry name" value="ABC_TRANSPORTER_1"/>
    <property type="match status" value="1"/>
</dbReference>
<accession>A0A4R3M0J0</accession>
<dbReference type="Proteomes" id="UP000294664">
    <property type="component" value="Unassembled WGS sequence"/>
</dbReference>
<evidence type="ECO:0000256" key="3">
    <source>
        <dbReference type="ARBA" id="ARBA00022741"/>
    </source>
</evidence>
<evidence type="ECO:0000313" key="6">
    <source>
        <dbReference type="EMBL" id="TCT06096.1"/>
    </source>
</evidence>
<proteinExistence type="inferred from homology"/>
<sequence>MAYVGIDRVGKSYGSPRGPVLALEDISLDIRAAEFVSILGPSGCGKSTLLKCIAGLEPVSGGTIAVNGKPLTGPPEGMGMVFQRDVLLDWRTILDNVLITAEFAGTPRARMKPRAVQLLTRFGLGGYEDRHPWELSGGMRQRAAICRALLCDPDLLLMDEPFGALDAMTRDDLNLELARIWNDTRKTVIFVTHSIAEAIFLSDRVVMMDRNPGRIVEVIDIALPRPRPLAIRETPEFGRYVAHIRHLFARLGILKDDTP</sequence>
<organism evidence="6 7">
    <name type="scientific">Aquabacter spiritensis</name>
    <dbReference type="NCBI Taxonomy" id="933073"/>
    <lineage>
        <taxon>Bacteria</taxon>
        <taxon>Pseudomonadati</taxon>
        <taxon>Pseudomonadota</taxon>
        <taxon>Alphaproteobacteria</taxon>
        <taxon>Hyphomicrobiales</taxon>
        <taxon>Xanthobacteraceae</taxon>
        <taxon>Aquabacter</taxon>
    </lineage>
</organism>
<evidence type="ECO:0000259" key="5">
    <source>
        <dbReference type="PROSITE" id="PS50893"/>
    </source>
</evidence>
<dbReference type="InterPro" id="IPR003439">
    <property type="entry name" value="ABC_transporter-like_ATP-bd"/>
</dbReference>
<evidence type="ECO:0000256" key="4">
    <source>
        <dbReference type="ARBA" id="ARBA00022840"/>
    </source>
</evidence>
<dbReference type="Pfam" id="PF00005">
    <property type="entry name" value="ABC_tran"/>
    <property type="match status" value="1"/>
</dbReference>
<dbReference type="PANTHER" id="PTHR42788:SF13">
    <property type="entry name" value="ALIPHATIC SULFONATES IMPORT ATP-BINDING PROTEIN SSUB"/>
    <property type="match status" value="1"/>
</dbReference>
<dbReference type="GO" id="GO:0005524">
    <property type="term" value="F:ATP binding"/>
    <property type="evidence" value="ECO:0007669"/>
    <property type="project" value="UniProtKB-KW"/>
</dbReference>
<dbReference type="SUPFAM" id="SSF52540">
    <property type="entry name" value="P-loop containing nucleoside triphosphate hydrolases"/>
    <property type="match status" value="1"/>
</dbReference>
<comment type="caution">
    <text evidence="6">The sequence shown here is derived from an EMBL/GenBank/DDBJ whole genome shotgun (WGS) entry which is preliminary data.</text>
</comment>
<keyword evidence="2" id="KW-0813">Transport</keyword>
<dbReference type="PROSITE" id="PS50893">
    <property type="entry name" value="ABC_TRANSPORTER_2"/>
    <property type="match status" value="1"/>
</dbReference>
<dbReference type="InterPro" id="IPR027417">
    <property type="entry name" value="P-loop_NTPase"/>
</dbReference>
<evidence type="ECO:0000256" key="1">
    <source>
        <dbReference type="ARBA" id="ARBA00005417"/>
    </source>
</evidence>
<evidence type="ECO:0000313" key="7">
    <source>
        <dbReference type="Proteomes" id="UP000294664"/>
    </source>
</evidence>
<keyword evidence="4 6" id="KW-0067">ATP-binding</keyword>
<dbReference type="SMART" id="SM00382">
    <property type="entry name" value="AAA"/>
    <property type="match status" value="1"/>
</dbReference>
<dbReference type="Gene3D" id="3.40.50.300">
    <property type="entry name" value="P-loop containing nucleotide triphosphate hydrolases"/>
    <property type="match status" value="1"/>
</dbReference>
<dbReference type="OrthoDB" id="9807242at2"/>